<feature type="region of interest" description="Disordered" evidence="1">
    <location>
        <begin position="647"/>
        <end position="688"/>
    </location>
</feature>
<evidence type="ECO:0000256" key="1">
    <source>
        <dbReference type="SAM" id="MobiDB-lite"/>
    </source>
</evidence>
<feature type="compositionally biased region" description="Basic and acidic residues" evidence="1">
    <location>
        <begin position="346"/>
        <end position="357"/>
    </location>
</feature>
<organism evidence="3 4">
    <name type="scientific">Babjeviella inositovora NRRL Y-12698</name>
    <dbReference type="NCBI Taxonomy" id="984486"/>
    <lineage>
        <taxon>Eukaryota</taxon>
        <taxon>Fungi</taxon>
        <taxon>Dikarya</taxon>
        <taxon>Ascomycota</taxon>
        <taxon>Saccharomycotina</taxon>
        <taxon>Pichiomycetes</taxon>
        <taxon>Serinales incertae sedis</taxon>
        <taxon>Babjeviella</taxon>
    </lineage>
</organism>
<feature type="region of interest" description="Disordered" evidence="1">
    <location>
        <begin position="288"/>
        <end position="309"/>
    </location>
</feature>
<evidence type="ECO:0000256" key="2">
    <source>
        <dbReference type="SAM" id="Phobius"/>
    </source>
</evidence>
<dbReference type="Pfam" id="PF08693">
    <property type="entry name" value="SKG6"/>
    <property type="match status" value="2"/>
</dbReference>
<gene>
    <name evidence="3" type="ORF">BABINDRAFT_84916</name>
</gene>
<dbReference type="OrthoDB" id="4035953at2759"/>
<name>A0A1E3QLA5_9ASCO</name>
<keyword evidence="2" id="KW-0472">Membrane</keyword>
<dbReference type="GeneID" id="30150660"/>
<dbReference type="AlphaFoldDB" id="A0A1E3QLA5"/>
<sequence>MPPTVFIRATLASDCTNLQECEKPTSIPAWGIAITVIVPVLLFVAIIGAFIYRNYRKNQQEAAFDNDPEFDGDGTILPDYPRDGPYMREMSVQPQVKSQSDVYLNPFESGAHNMNHMYANNNGLYSDPMRSVRHSTQDAVSILSHTQISANPFVLPYSGQTGSKHSLDEYARNIGAENPAYNVVKSSSQLSLAHPSQPYSKRNSSFSTLSKNLTLNGIENGVEGYGDGRYDESEARHDASDATSERSDVEATSDRYDTSDNHLLEGQAGQSKLSITTNLIDFKDARSGSDVTRDVRSGGYVQSSDELDTATLEETHEYGLNTDNRQSFAVNDESKFEIDELSAFPEGDRDSMSHRNSDTAATTARGSLLDGDDYKHAGSRLDLVNQVKDDLSAKEEEELQRMKSVYKVYFERGNLMKSVGPADELFNKYEEEGMVPPLPQMQDHAYLTVEHDAKRNTVASSVYSMMEEGYAPAQHPFQKFNPQIHQQYAENRRYAENQGYPQGQYQQQPRGYPSEQAPVPENLPSLQLLPTPADFRKSTLETFTNFLPKERTGSAKPKLGLQPFNPIEHANVWSPVSPSVSEFPLTMSMTSGTNPMSEKTLPNPAQLARTSIVMMNSAEFGQRKAHKPAGAVSTMRAPLTPVMDGNGSAYFPSPEQPVDSMSGQVGIPSTGNDSDLRKALGSNRDYQF</sequence>
<feature type="transmembrane region" description="Helical" evidence="2">
    <location>
        <begin position="27"/>
        <end position="52"/>
    </location>
</feature>
<dbReference type="Proteomes" id="UP000094336">
    <property type="component" value="Unassembled WGS sequence"/>
</dbReference>
<feature type="region of interest" description="Disordered" evidence="1">
    <location>
        <begin position="224"/>
        <end position="269"/>
    </location>
</feature>
<feature type="region of interest" description="Disordered" evidence="1">
    <location>
        <begin position="342"/>
        <end position="371"/>
    </location>
</feature>
<proteinExistence type="predicted"/>
<keyword evidence="4" id="KW-1185">Reference proteome</keyword>
<feature type="compositionally biased region" description="Basic and acidic residues" evidence="1">
    <location>
        <begin position="226"/>
        <end position="263"/>
    </location>
</feature>
<evidence type="ECO:0000313" key="4">
    <source>
        <dbReference type="Proteomes" id="UP000094336"/>
    </source>
</evidence>
<keyword evidence="2" id="KW-0812">Transmembrane</keyword>
<dbReference type="STRING" id="984486.A0A1E3QLA5"/>
<dbReference type="InterPro" id="IPR014805">
    <property type="entry name" value="SKG6/TOS2-like"/>
</dbReference>
<evidence type="ECO:0000313" key="3">
    <source>
        <dbReference type="EMBL" id="ODQ78476.1"/>
    </source>
</evidence>
<reference evidence="4" key="1">
    <citation type="submission" date="2016-05" db="EMBL/GenBank/DDBJ databases">
        <title>Comparative genomics of biotechnologically important yeasts.</title>
        <authorList>
            <consortium name="DOE Joint Genome Institute"/>
            <person name="Riley R."/>
            <person name="Haridas S."/>
            <person name="Wolfe K.H."/>
            <person name="Lopes M.R."/>
            <person name="Hittinger C.T."/>
            <person name="Goker M."/>
            <person name="Salamov A."/>
            <person name="Wisecaver J."/>
            <person name="Long T.M."/>
            <person name="Aerts A.L."/>
            <person name="Barry K."/>
            <person name="Choi C."/>
            <person name="Clum A."/>
            <person name="Coughlan A.Y."/>
            <person name="Deshpande S."/>
            <person name="Douglass A.P."/>
            <person name="Hanson S.J."/>
            <person name="Klenk H.-P."/>
            <person name="Labutti K."/>
            <person name="Lapidus A."/>
            <person name="Lindquist E."/>
            <person name="Lipzen A."/>
            <person name="Meier-Kolthoff J.P."/>
            <person name="Ohm R.A."/>
            <person name="Otillar R.P."/>
            <person name="Pangilinan J."/>
            <person name="Peng Y."/>
            <person name="Rokas A."/>
            <person name="Rosa C.A."/>
            <person name="Scheuner C."/>
            <person name="Sibirny A.A."/>
            <person name="Slot J.C."/>
            <person name="Stielow J.B."/>
            <person name="Sun H."/>
            <person name="Kurtzman C.P."/>
            <person name="Blackwell M."/>
            <person name="Grigoriev I.V."/>
            <person name="Jeffries T.W."/>
        </authorList>
    </citation>
    <scope>NUCLEOTIDE SEQUENCE [LARGE SCALE GENOMIC DNA]</scope>
    <source>
        <strain evidence="4">NRRL Y-12698</strain>
    </source>
</reference>
<protein>
    <submittedName>
        <fullName evidence="3">Uncharacterized protein</fullName>
    </submittedName>
</protein>
<keyword evidence="2" id="KW-1133">Transmembrane helix</keyword>
<accession>A0A1E3QLA5</accession>
<feature type="compositionally biased region" description="Polar residues" evidence="1">
    <location>
        <begin position="659"/>
        <end position="673"/>
    </location>
</feature>
<dbReference type="EMBL" id="KV454435">
    <property type="protein sequence ID" value="ODQ78476.1"/>
    <property type="molecule type" value="Genomic_DNA"/>
</dbReference>
<dbReference type="RefSeq" id="XP_018983804.1">
    <property type="nucleotide sequence ID" value="XM_019132807.1"/>
</dbReference>